<evidence type="ECO:0000313" key="3">
    <source>
        <dbReference type="Proteomes" id="UP001597521"/>
    </source>
</evidence>
<sequence>MRKLAAIVIASAGLLVQPAAAQNLNFGIFFGDERSDFFPERITCLNDYQVRQAVAARGYDNIALNVEMDKHIQVRATRDGWVWLLDFNICTGRIEGRERLRPAG</sequence>
<name>A0ABW5QQ64_9HYPH</name>
<dbReference type="RefSeq" id="WP_386835498.1">
    <property type="nucleotide sequence ID" value="NZ_JBHUNP010000001.1"/>
</dbReference>
<accession>A0ABW5QQ64</accession>
<keyword evidence="3" id="KW-1185">Reference proteome</keyword>
<gene>
    <name evidence="2" type="ORF">ACFSX5_18830</name>
</gene>
<dbReference type="EMBL" id="JBHUNP010000001">
    <property type="protein sequence ID" value="MFD2649843.1"/>
    <property type="molecule type" value="Genomic_DNA"/>
</dbReference>
<keyword evidence="1" id="KW-0732">Signal</keyword>
<feature type="signal peptide" evidence="1">
    <location>
        <begin position="1"/>
        <end position="21"/>
    </location>
</feature>
<organism evidence="2 3">
    <name type="scientific">Devosia albogilva</name>
    <dbReference type="NCBI Taxonomy" id="429726"/>
    <lineage>
        <taxon>Bacteria</taxon>
        <taxon>Pseudomonadati</taxon>
        <taxon>Pseudomonadota</taxon>
        <taxon>Alphaproteobacteria</taxon>
        <taxon>Hyphomicrobiales</taxon>
        <taxon>Devosiaceae</taxon>
        <taxon>Devosia</taxon>
    </lineage>
</organism>
<evidence type="ECO:0000313" key="2">
    <source>
        <dbReference type="EMBL" id="MFD2649843.1"/>
    </source>
</evidence>
<evidence type="ECO:0000256" key="1">
    <source>
        <dbReference type="SAM" id="SignalP"/>
    </source>
</evidence>
<protein>
    <recommendedName>
        <fullName evidence="4">PepSY domain-containing protein</fullName>
    </recommendedName>
</protein>
<proteinExistence type="predicted"/>
<feature type="chain" id="PRO_5047227412" description="PepSY domain-containing protein" evidence="1">
    <location>
        <begin position="22"/>
        <end position="104"/>
    </location>
</feature>
<comment type="caution">
    <text evidence="2">The sequence shown here is derived from an EMBL/GenBank/DDBJ whole genome shotgun (WGS) entry which is preliminary data.</text>
</comment>
<reference evidence="3" key="1">
    <citation type="journal article" date="2019" name="Int. J. Syst. Evol. Microbiol.">
        <title>The Global Catalogue of Microorganisms (GCM) 10K type strain sequencing project: providing services to taxonomists for standard genome sequencing and annotation.</title>
        <authorList>
            <consortium name="The Broad Institute Genomics Platform"/>
            <consortium name="The Broad Institute Genome Sequencing Center for Infectious Disease"/>
            <person name="Wu L."/>
            <person name="Ma J."/>
        </authorList>
    </citation>
    <scope>NUCLEOTIDE SEQUENCE [LARGE SCALE GENOMIC DNA]</scope>
    <source>
        <strain evidence="3">CCM 7427</strain>
    </source>
</reference>
<dbReference type="Proteomes" id="UP001597521">
    <property type="component" value="Unassembled WGS sequence"/>
</dbReference>
<evidence type="ECO:0008006" key="4">
    <source>
        <dbReference type="Google" id="ProtNLM"/>
    </source>
</evidence>